<accession>A0A143PN17</accession>
<dbReference type="AlphaFoldDB" id="A0A143PN17"/>
<reference evidence="3 4" key="1">
    <citation type="journal article" date="2016" name="Genome Announc.">
        <title>First Complete Genome Sequence of a Subdivision 6 Acidobacterium Strain.</title>
        <authorList>
            <person name="Huang S."/>
            <person name="Vieira S."/>
            <person name="Bunk B."/>
            <person name="Riedel T."/>
            <person name="Sproer C."/>
            <person name="Overmann J."/>
        </authorList>
    </citation>
    <scope>NUCLEOTIDE SEQUENCE [LARGE SCALE GENOMIC DNA]</scope>
    <source>
        <strain evidence="4">DSM 100886 HEG_-6_39</strain>
    </source>
</reference>
<comment type="similarity">
    <text evidence="1">Belongs to the TolB family.</text>
</comment>
<dbReference type="EMBL" id="CP015136">
    <property type="protein sequence ID" value="AMY09478.1"/>
    <property type="molecule type" value="Genomic_DNA"/>
</dbReference>
<evidence type="ECO:0000313" key="4">
    <source>
        <dbReference type="Proteomes" id="UP000076079"/>
    </source>
</evidence>
<evidence type="ECO:0000256" key="2">
    <source>
        <dbReference type="SAM" id="SignalP"/>
    </source>
</evidence>
<protein>
    <submittedName>
        <fullName evidence="3">WD40-like Beta Propeller Repeat</fullName>
    </submittedName>
</protein>
<dbReference type="PATRIC" id="fig|1813736.3.peg.2857"/>
<feature type="signal peptide" evidence="2">
    <location>
        <begin position="1"/>
        <end position="22"/>
    </location>
</feature>
<dbReference type="OrthoDB" id="97780at2"/>
<organism evidence="3 4">
    <name type="scientific">Luteitalea pratensis</name>
    <dbReference type="NCBI Taxonomy" id="1855912"/>
    <lineage>
        <taxon>Bacteria</taxon>
        <taxon>Pseudomonadati</taxon>
        <taxon>Acidobacteriota</taxon>
        <taxon>Vicinamibacteria</taxon>
        <taxon>Vicinamibacterales</taxon>
        <taxon>Vicinamibacteraceae</taxon>
        <taxon>Luteitalea</taxon>
    </lineage>
</organism>
<dbReference type="Proteomes" id="UP000076079">
    <property type="component" value="Chromosome"/>
</dbReference>
<name>A0A143PN17_LUTPR</name>
<keyword evidence="4" id="KW-1185">Reference proteome</keyword>
<sequence precursor="true">MAHLLIAVVAVGLLAIPQHLEAQTTTKVSIATGGTPGQGDVVGYKPAVSADGRVVAFASYAANLVAGDTNNTIDVFVHDRQSGVTTRVSVGSDGAQGNDISEAPALSADGRYVAFESAASTLVSGDTNGAIDVFVHDRVTGTTSRESVATNGAQAIGFSSRANPSLSADGRLVAFSSLSNTLVVGDTNNTTDIFVRDRGTGVTTRVSATPEGSEASSPSSGALLSANGRLVLYQSSGTGVFLHDRQSGTTTRVIDTNGPLAFSADGRYAAISSYAADVVAGDTNGTSDVFLLDLARGTRTRVSVGMGGAEANSYSEAPSLSADGRFIGFESNASNLVAGDTNANTDAFVLDRHTGVTTRVSVAATVPEAPGGSRAAALSGDGRVIAFFSGVANLVAGATSSGLGAFVRDYDVDGDGLVAPWESAFGLNPLEAVGADGALGDPDGDGRSNVQEYADGTHPAGSFTRYLAEGATSAFFDTRLALLSPDGANTVLLRFLLGNGASVSRIVTFDGRGRATVDAKSVAGLAGAEFSTIVESSALVVVDRQMRWDASGYGSHAETAQAGPSPTWYLAEGATHNNFSLFYLVQNPHEASVPVTVTYLRPAPATPMIKVYTVPSRSRFNIWVNAEAASDPALAGLAATDVSAVLTAPQPILVERAMYLTQAGPDGQFATADDVVFGAGHESAGVTVPALQWFLAEGATGPYFDLFFLLANPTDTAADVEVRYLLVDGTVLTKAYAVPPVSRSNIWVNEGAPRLR</sequence>
<dbReference type="Gene3D" id="2.60.290.11">
    <property type="entry name" value="TM1070-like"/>
    <property type="match status" value="1"/>
</dbReference>
<dbReference type="STRING" id="1855912.LuPra_02695"/>
<dbReference type="Gene3D" id="2.120.10.30">
    <property type="entry name" value="TolB, C-terminal domain"/>
    <property type="match status" value="2"/>
</dbReference>
<dbReference type="PANTHER" id="PTHR36842">
    <property type="entry name" value="PROTEIN TOLB HOMOLOG"/>
    <property type="match status" value="1"/>
</dbReference>
<proteinExistence type="inferred from homology"/>
<evidence type="ECO:0000256" key="1">
    <source>
        <dbReference type="ARBA" id="ARBA00009820"/>
    </source>
</evidence>
<dbReference type="RefSeq" id="WP_110171225.1">
    <property type="nucleotide sequence ID" value="NZ_CP015136.1"/>
</dbReference>
<keyword evidence="2" id="KW-0732">Signal</keyword>
<reference evidence="4" key="2">
    <citation type="submission" date="2016-04" db="EMBL/GenBank/DDBJ databases">
        <title>First Complete Genome Sequence of a Subdivision 6 Acidobacterium.</title>
        <authorList>
            <person name="Huang S."/>
            <person name="Vieira S."/>
            <person name="Bunk B."/>
            <person name="Riedel T."/>
            <person name="Sproeer C."/>
            <person name="Overmann J."/>
        </authorList>
    </citation>
    <scope>NUCLEOTIDE SEQUENCE [LARGE SCALE GENOMIC DNA]</scope>
    <source>
        <strain evidence="4">DSM 100886 HEG_-6_39</strain>
    </source>
</reference>
<dbReference type="InterPro" id="IPR036698">
    <property type="entry name" value="TM1070-like_sf"/>
</dbReference>
<evidence type="ECO:0000313" key="3">
    <source>
        <dbReference type="EMBL" id="AMY09478.1"/>
    </source>
</evidence>
<dbReference type="SUPFAM" id="SSF82171">
    <property type="entry name" value="DPP6 N-terminal domain-like"/>
    <property type="match status" value="1"/>
</dbReference>
<feature type="chain" id="PRO_5007511686" evidence="2">
    <location>
        <begin position="23"/>
        <end position="756"/>
    </location>
</feature>
<dbReference type="KEGG" id="abac:LuPra_02695"/>
<dbReference type="InterPro" id="IPR011042">
    <property type="entry name" value="6-blade_b-propeller_TolB-like"/>
</dbReference>
<dbReference type="Pfam" id="PF07676">
    <property type="entry name" value="PD40"/>
    <property type="match status" value="1"/>
</dbReference>
<gene>
    <name evidence="3" type="ORF">LuPra_02695</name>
</gene>
<dbReference type="InterPro" id="IPR011659">
    <property type="entry name" value="WD40"/>
</dbReference>